<evidence type="ECO:0000259" key="5">
    <source>
        <dbReference type="PROSITE" id="PS50932"/>
    </source>
</evidence>
<dbReference type="InterPro" id="IPR046335">
    <property type="entry name" value="LacI/GalR-like_sensor"/>
</dbReference>
<accession>A0ABY1HZC2</accession>
<organism evidence="6 7">
    <name type="scientific">Actinomyces denticolens</name>
    <dbReference type="NCBI Taxonomy" id="52767"/>
    <lineage>
        <taxon>Bacteria</taxon>
        <taxon>Bacillati</taxon>
        <taxon>Actinomycetota</taxon>
        <taxon>Actinomycetes</taxon>
        <taxon>Actinomycetales</taxon>
        <taxon>Actinomycetaceae</taxon>
        <taxon>Actinomyces</taxon>
    </lineage>
</organism>
<dbReference type="InterPro" id="IPR028082">
    <property type="entry name" value="Peripla_BP_I"/>
</dbReference>
<dbReference type="EMBL" id="FQYL01000001">
    <property type="protein sequence ID" value="SHI28794.1"/>
    <property type="molecule type" value="Genomic_DNA"/>
</dbReference>
<dbReference type="CDD" id="cd01574">
    <property type="entry name" value="PBP1_LacI"/>
    <property type="match status" value="1"/>
</dbReference>
<evidence type="ECO:0000256" key="1">
    <source>
        <dbReference type="ARBA" id="ARBA00023015"/>
    </source>
</evidence>
<dbReference type="RefSeq" id="WP_073451021.1">
    <property type="nucleotide sequence ID" value="NZ_BDIO01000004.1"/>
</dbReference>
<comment type="caution">
    <text evidence="6">The sequence shown here is derived from an EMBL/GenBank/DDBJ whole genome shotgun (WGS) entry which is preliminary data.</text>
</comment>
<dbReference type="CDD" id="cd01392">
    <property type="entry name" value="HTH_LacI"/>
    <property type="match status" value="1"/>
</dbReference>
<sequence length="360" mass="37641">MSQSDDHSQGRWPRPWRPPTLADVARRAGVSKATASRALAAGRTTARPAATGSVQRIARSLGYTTRRADLPRLLVLSSGLARTGYWATLSGVLEAAQEHGADLSIHVLSASPARRREALLQALGTRLDAVVVLEFDSLGLAALHDLPEGLPLAVAGGYPHPDDGGLKRAWTDDHAGAVMACEHLLGLGHTRVAYVGVPSAGHPDPRLAGWREVMAGAGLEAPEPVATGWGTTTGERAAAALTRSGATAVLCGNDDLAIGLLSGLARAGARIPDDISVVGVDDHPHASATTPPLTTVRLDFARVGQEAVALALGTRREERVEVPVELVERESVGRPLPDPNRSLSPSRPVERQCGLARPAP</sequence>
<feature type="region of interest" description="Disordered" evidence="4">
    <location>
        <begin position="331"/>
        <end position="360"/>
    </location>
</feature>
<dbReference type="SMART" id="SM00354">
    <property type="entry name" value="HTH_LACI"/>
    <property type="match status" value="1"/>
</dbReference>
<keyword evidence="3" id="KW-0804">Transcription</keyword>
<gene>
    <name evidence="6" type="ORF">SAMN05216246_10154</name>
</gene>
<dbReference type="PANTHER" id="PTHR30146">
    <property type="entry name" value="LACI-RELATED TRANSCRIPTIONAL REPRESSOR"/>
    <property type="match status" value="1"/>
</dbReference>
<dbReference type="PROSITE" id="PS50932">
    <property type="entry name" value="HTH_LACI_2"/>
    <property type="match status" value="1"/>
</dbReference>
<evidence type="ECO:0000313" key="7">
    <source>
        <dbReference type="Proteomes" id="UP000184390"/>
    </source>
</evidence>
<evidence type="ECO:0000313" key="6">
    <source>
        <dbReference type="EMBL" id="SHI28794.1"/>
    </source>
</evidence>
<feature type="region of interest" description="Disordered" evidence="4">
    <location>
        <begin position="1"/>
        <end position="20"/>
    </location>
</feature>
<dbReference type="Gene3D" id="3.40.50.2300">
    <property type="match status" value="2"/>
</dbReference>
<dbReference type="InterPro" id="IPR000843">
    <property type="entry name" value="HTH_LacI"/>
</dbReference>
<dbReference type="PROSITE" id="PS00356">
    <property type="entry name" value="HTH_LACI_1"/>
    <property type="match status" value="1"/>
</dbReference>
<reference evidence="6 7" key="1">
    <citation type="submission" date="2016-11" db="EMBL/GenBank/DDBJ databases">
        <authorList>
            <person name="Varghese N."/>
            <person name="Submissions S."/>
        </authorList>
    </citation>
    <scope>NUCLEOTIDE SEQUENCE [LARGE SCALE GENOMIC DNA]</scope>
    <source>
        <strain evidence="6 7">PA</strain>
    </source>
</reference>
<keyword evidence="2 6" id="KW-0238">DNA-binding</keyword>
<dbReference type="PANTHER" id="PTHR30146:SF153">
    <property type="entry name" value="LACTOSE OPERON REPRESSOR"/>
    <property type="match status" value="1"/>
</dbReference>
<dbReference type="GO" id="GO:0003677">
    <property type="term" value="F:DNA binding"/>
    <property type="evidence" value="ECO:0007669"/>
    <property type="project" value="UniProtKB-KW"/>
</dbReference>
<dbReference type="Pfam" id="PF00356">
    <property type="entry name" value="LacI"/>
    <property type="match status" value="1"/>
</dbReference>
<dbReference type="SUPFAM" id="SSF53822">
    <property type="entry name" value="Periplasmic binding protein-like I"/>
    <property type="match status" value="1"/>
</dbReference>
<protein>
    <submittedName>
        <fullName evidence="6">DNA-binding transcriptional regulator, LacI/PurR family</fullName>
    </submittedName>
</protein>
<feature type="domain" description="HTH lacI-type" evidence="5">
    <location>
        <begin position="19"/>
        <end position="72"/>
    </location>
</feature>
<proteinExistence type="predicted"/>
<dbReference type="Pfam" id="PF13377">
    <property type="entry name" value="Peripla_BP_3"/>
    <property type="match status" value="1"/>
</dbReference>
<name>A0ABY1HZC2_9ACTO</name>
<dbReference type="SUPFAM" id="SSF47413">
    <property type="entry name" value="lambda repressor-like DNA-binding domains"/>
    <property type="match status" value="1"/>
</dbReference>
<keyword evidence="7" id="KW-1185">Reference proteome</keyword>
<keyword evidence="1" id="KW-0805">Transcription regulation</keyword>
<dbReference type="InterPro" id="IPR010982">
    <property type="entry name" value="Lambda_DNA-bd_dom_sf"/>
</dbReference>
<evidence type="ECO:0000256" key="3">
    <source>
        <dbReference type="ARBA" id="ARBA00023163"/>
    </source>
</evidence>
<evidence type="ECO:0000256" key="4">
    <source>
        <dbReference type="SAM" id="MobiDB-lite"/>
    </source>
</evidence>
<evidence type="ECO:0000256" key="2">
    <source>
        <dbReference type="ARBA" id="ARBA00023125"/>
    </source>
</evidence>
<dbReference type="Proteomes" id="UP000184390">
    <property type="component" value="Unassembled WGS sequence"/>
</dbReference>
<dbReference type="Gene3D" id="1.10.260.40">
    <property type="entry name" value="lambda repressor-like DNA-binding domains"/>
    <property type="match status" value="1"/>
</dbReference>